<dbReference type="Gene3D" id="3.40.630.30">
    <property type="match status" value="1"/>
</dbReference>
<dbReference type="InterPro" id="IPR016181">
    <property type="entry name" value="Acyl_CoA_acyltransferase"/>
</dbReference>
<dbReference type="PROSITE" id="PS51186">
    <property type="entry name" value="GNAT"/>
    <property type="match status" value="1"/>
</dbReference>
<dbReference type="Proteomes" id="UP000681967">
    <property type="component" value="Unassembled WGS sequence"/>
</dbReference>
<feature type="domain" description="N-acetyltransferase" evidence="1">
    <location>
        <begin position="132"/>
        <end position="285"/>
    </location>
</feature>
<dbReference type="GO" id="GO:0016747">
    <property type="term" value="F:acyltransferase activity, transferring groups other than amino-acyl groups"/>
    <property type="evidence" value="ECO:0007669"/>
    <property type="project" value="InterPro"/>
</dbReference>
<dbReference type="Proteomes" id="UP000681720">
    <property type="component" value="Unassembled WGS sequence"/>
</dbReference>
<gene>
    <name evidence="5" type="ORF">BYL167_LOCUS57588</name>
    <name evidence="2" type="ORF">CJN711_LOCUS19904</name>
    <name evidence="4" type="ORF">GIL414_LOCUS48876</name>
    <name evidence="3" type="ORF">KQP761_LOCUS19287</name>
</gene>
<evidence type="ECO:0000313" key="6">
    <source>
        <dbReference type="Proteomes" id="UP000663834"/>
    </source>
</evidence>
<evidence type="ECO:0000313" key="2">
    <source>
        <dbReference type="EMBL" id="CAF1360446.1"/>
    </source>
</evidence>
<dbReference type="SUPFAM" id="SSF55729">
    <property type="entry name" value="Acyl-CoA N-acyltransferases (Nat)"/>
    <property type="match status" value="1"/>
</dbReference>
<dbReference type="EMBL" id="CAJNOV010009369">
    <property type="protein sequence ID" value="CAF1360446.1"/>
    <property type="molecule type" value="Genomic_DNA"/>
</dbReference>
<dbReference type="InterPro" id="IPR000182">
    <property type="entry name" value="GNAT_dom"/>
</dbReference>
<sequence length="285" mass="32364">MLVVNLNEQAKIIQVKCNDEMNSNIVAEGAYAVDRPDLTVLVTFKHVAIAPDNHEQLGQLLSLVISTLGELYKSLICLRLPTMFDNQIDIDKLEVKNKISWFMSVKNDNVKFYPDNHLKPEQEQYELITDKQLILNHSETLVTMMIREGFWCRPWDLEEMKNRINSATDIAMILDKINNSPCGFGRLFTLKTNDKIFGYASDIVVDSSHQSKGFGRIIINYLVGKSVNNNEKQQNHDVTLCLQCANEGTGAVSAPKLYSRSGFEYIGDIGNRIAIFANNEYYSRT</sequence>
<dbReference type="OrthoDB" id="10039976at2759"/>
<dbReference type="AlphaFoldDB" id="A0A815YN57"/>
<dbReference type="EMBL" id="CAJOBH010225179">
    <property type="protein sequence ID" value="CAF5046868.1"/>
    <property type="molecule type" value="Genomic_DNA"/>
</dbReference>
<dbReference type="Proteomes" id="UP000663834">
    <property type="component" value="Unassembled WGS sequence"/>
</dbReference>
<evidence type="ECO:0000313" key="3">
    <source>
        <dbReference type="EMBL" id="CAF1572146.1"/>
    </source>
</evidence>
<evidence type="ECO:0000313" key="5">
    <source>
        <dbReference type="EMBL" id="CAF5046868.1"/>
    </source>
</evidence>
<evidence type="ECO:0000313" key="4">
    <source>
        <dbReference type="EMBL" id="CAF4840164.1"/>
    </source>
</evidence>
<evidence type="ECO:0000259" key="1">
    <source>
        <dbReference type="PROSITE" id="PS51186"/>
    </source>
</evidence>
<proteinExistence type="predicted"/>
<organism evidence="3 6">
    <name type="scientific">Rotaria magnacalcarata</name>
    <dbReference type="NCBI Taxonomy" id="392030"/>
    <lineage>
        <taxon>Eukaryota</taxon>
        <taxon>Metazoa</taxon>
        <taxon>Spiralia</taxon>
        <taxon>Gnathifera</taxon>
        <taxon>Rotifera</taxon>
        <taxon>Eurotatoria</taxon>
        <taxon>Bdelloidea</taxon>
        <taxon>Philodinida</taxon>
        <taxon>Philodinidae</taxon>
        <taxon>Rotaria</taxon>
    </lineage>
</organism>
<dbReference type="Proteomes" id="UP000663855">
    <property type="component" value="Unassembled WGS sequence"/>
</dbReference>
<dbReference type="EMBL" id="CAJNOW010009873">
    <property type="protein sequence ID" value="CAF1572146.1"/>
    <property type="molecule type" value="Genomic_DNA"/>
</dbReference>
<comment type="caution">
    <text evidence="3">The sequence shown here is derived from an EMBL/GenBank/DDBJ whole genome shotgun (WGS) entry which is preliminary data.</text>
</comment>
<name>A0A815YN57_9BILA</name>
<dbReference type="EMBL" id="CAJOBJ010159501">
    <property type="protein sequence ID" value="CAF4840164.1"/>
    <property type="molecule type" value="Genomic_DNA"/>
</dbReference>
<dbReference type="Pfam" id="PF13508">
    <property type="entry name" value="Acetyltransf_7"/>
    <property type="match status" value="1"/>
</dbReference>
<reference evidence="3" key="1">
    <citation type="submission" date="2021-02" db="EMBL/GenBank/DDBJ databases">
        <authorList>
            <person name="Nowell W R."/>
        </authorList>
    </citation>
    <scope>NUCLEOTIDE SEQUENCE</scope>
</reference>
<protein>
    <recommendedName>
        <fullName evidence="1">N-acetyltransferase domain-containing protein</fullName>
    </recommendedName>
</protein>
<accession>A0A815YN57</accession>